<gene>
    <name evidence="2" type="ORF">GCM10010982_21150</name>
</gene>
<evidence type="ECO:0000313" key="2">
    <source>
        <dbReference type="EMBL" id="GGO69599.1"/>
    </source>
</evidence>
<feature type="region of interest" description="Disordered" evidence="1">
    <location>
        <begin position="16"/>
        <end position="35"/>
    </location>
</feature>
<dbReference type="EMBL" id="BMLS01000003">
    <property type="protein sequence ID" value="GGO69599.1"/>
    <property type="molecule type" value="Genomic_DNA"/>
</dbReference>
<dbReference type="AlphaFoldDB" id="A0A918DJK0"/>
<name>A0A918DJK0_9ALTE</name>
<keyword evidence="3" id="KW-1185">Reference proteome</keyword>
<evidence type="ECO:0000256" key="1">
    <source>
        <dbReference type="SAM" id="MobiDB-lite"/>
    </source>
</evidence>
<comment type="caution">
    <text evidence="2">The sequence shown here is derived from an EMBL/GenBank/DDBJ whole genome shotgun (WGS) entry which is preliminary data.</text>
</comment>
<proteinExistence type="predicted"/>
<evidence type="ECO:0000313" key="3">
    <source>
        <dbReference type="Proteomes" id="UP000606935"/>
    </source>
</evidence>
<dbReference type="RefSeq" id="WP_188694482.1">
    <property type="nucleotide sequence ID" value="NZ_BMLS01000003.1"/>
</dbReference>
<accession>A0A918DJK0</accession>
<protein>
    <submittedName>
        <fullName evidence="2">Uncharacterized protein</fullName>
    </submittedName>
</protein>
<dbReference type="Proteomes" id="UP000606935">
    <property type="component" value="Unassembled WGS sequence"/>
</dbReference>
<feature type="compositionally biased region" description="Low complexity" evidence="1">
    <location>
        <begin position="19"/>
        <end position="29"/>
    </location>
</feature>
<organism evidence="2 3">
    <name type="scientific">Bowmanella pacifica</name>
    <dbReference type="NCBI Taxonomy" id="502051"/>
    <lineage>
        <taxon>Bacteria</taxon>
        <taxon>Pseudomonadati</taxon>
        <taxon>Pseudomonadota</taxon>
        <taxon>Gammaproteobacteria</taxon>
        <taxon>Alteromonadales</taxon>
        <taxon>Alteromonadaceae</taxon>
        <taxon>Bowmanella</taxon>
    </lineage>
</organism>
<reference evidence="2" key="1">
    <citation type="journal article" date="2014" name="Int. J. Syst. Evol. Microbiol.">
        <title>Complete genome sequence of Corynebacterium casei LMG S-19264T (=DSM 44701T), isolated from a smear-ripened cheese.</title>
        <authorList>
            <consortium name="US DOE Joint Genome Institute (JGI-PGF)"/>
            <person name="Walter F."/>
            <person name="Albersmeier A."/>
            <person name="Kalinowski J."/>
            <person name="Ruckert C."/>
        </authorList>
    </citation>
    <scope>NUCLEOTIDE SEQUENCE</scope>
    <source>
        <strain evidence="2">CGMCC 1.7086</strain>
    </source>
</reference>
<sequence>MRRPIRKEIQLDWLEQKAPRGGARPGAGRPAKRGKTLVKRIPLQYAEAIDTLIAHLDEQRDCPQLESNLQIQDLDNRDIVLTLKTQSKC</sequence>
<reference evidence="2" key="2">
    <citation type="submission" date="2020-09" db="EMBL/GenBank/DDBJ databases">
        <authorList>
            <person name="Sun Q."/>
            <person name="Zhou Y."/>
        </authorList>
    </citation>
    <scope>NUCLEOTIDE SEQUENCE</scope>
    <source>
        <strain evidence="2">CGMCC 1.7086</strain>
    </source>
</reference>